<dbReference type="InterPro" id="IPR039422">
    <property type="entry name" value="MarR/SlyA-like"/>
</dbReference>
<dbReference type="Proteomes" id="UP001500552">
    <property type="component" value="Unassembled WGS sequence"/>
</dbReference>
<accession>A0ABP8M9R1</accession>
<evidence type="ECO:0000313" key="6">
    <source>
        <dbReference type="Proteomes" id="UP001500552"/>
    </source>
</evidence>
<comment type="caution">
    <text evidence="5">The sequence shown here is derived from an EMBL/GenBank/DDBJ whole genome shotgun (WGS) entry which is preliminary data.</text>
</comment>
<dbReference type="SUPFAM" id="SSF46785">
    <property type="entry name" value="Winged helix' DNA-binding domain"/>
    <property type="match status" value="1"/>
</dbReference>
<evidence type="ECO:0000259" key="4">
    <source>
        <dbReference type="PROSITE" id="PS50995"/>
    </source>
</evidence>
<organism evidence="5 6">
    <name type="scientific">Pontibacter saemangeumensis</name>
    <dbReference type="NCBI Taxonomy" id="1084525"/>
    <lineage>
        <taxon>Bacteria</taxon>
        <taxon>Pseudomonadati</taxon>
        <taxon>Bacteroidota</taxon>
        <taxon>Cytophagia</taxon>
        <taxon>Cytophagales</taxon>
        <taxon>Hymenobacteraceae</taxon>
        <taxon>Pontibacter</taxon>
    </lineage>
</organism>
<dbReference type="PANTHER" id="PTHR33164">
    <property type="entry name" value="TRANSCRIPTIONAL REGULATOR, MARR FAMILY"/>
    <property type="match status" value="1"/>
</dbReference>
<proteinExistence type="predicted"/>
<evidence type="ECO:0000313" key="5">
    <source>
        <dbReference type="EMBL" id="GAA4444999.1"/>
    </source>
</evidence>
<dbReference type="PROSITE" id="PS50995">
    <property type="entry name" value="HTH_MARR_2"/>
    <property type="match status" value="1"/>
</dbReference>
<feature type="domain" description="HTH marR-type" evidence="4">
    <location>
        <begin position="33"/>
        <end position="166"/>
    </location>
</feature>
<keyword evidence="1" id="KW-0805">Transcription regulation</keyword>
<protein>
    <recommendedName>
        <fullName evidence="4">HTH marR-type domain-containing protein</fullName>
    </recommendedName>
</protein>
<keyword evidence="2" id="KW-0238">DNA-binding</keyword>
<dbReference type="InterPro" id="IPR023187">
    <property type="entry name" value="Tscrpt_reg_MarR-type_CS"/>
</dbReference>
<dbReference type="PRINTS" id="PR00598">
    <property type="entry name" value="HTHMARR"/>
</dbReference>
<reference evidence="6" key="1">
    <citation type="journal article" date="2019" name="Int. J. Syst. Evol. Microbiol.">
        <title>The Global Catalogue of Microorganisms (GCM) 10K type strain sequencing project: providing services to taxonomists for standard genome sequencing and annotation.</title>
        <authorList>
            <consortium name="The Broad Institute Genomics Platform"/>
            <consortium name="The Broad Institute Genome Sequencing Center for Infectious Disease"/>
            <person name="Wu L."/>
            <person name="Ma J."/>
        </authorList>
    </citation>
    <scope>NUCLEOTIDE SEQUENCE [LARGE SCALE GENOMIC DNA]</scope>
    <source>
        <strain evidence="6">JCM 17926</strain>
    </source>
</reference>
<dbReference type="InterPro" id="IPR036390">
    <property type="entry name" value="WH_DNA-bd_sf"/>
</dbReference>
<dbReference type="PANTHER" id="PTHR33164:SF43">
    <property type="entry name" value="HTH-TYPE TRANSCRIPTIONAL REPRESSOR YETL"/>
    <property type="match status" value="1"/>
</dbReference>
<dbReference type="SMART" id="SM00347">
    <property type="entry name" value="HTH_MARR"/>
    <property type="match status" value="1"/>
</dbReference>
<evidence type="ECO:0000256" key="3">
    <source>
        <dbReference type="ARBA" id="ARBA00023163"/>
    </source>
</evidence>
<dbReference type="InterPro" id="IPR000835">
    <property type="entry name" value="HTH_MarR-typ"/>
</dbReference>
<evidence type="ECO:0000256" key="2">
    <source>
        <dbReference type="ARBA" id="ARBA00023125"/>
    </source>
</evidence>
<dbReference type="EMBL" id="BAABHC010000041">
    <property type="protein sequence ID" value="GAA4444999.1"/>
    <property type="molecule type" value="Genomic_DNA"/>
</dbReference>
<keyword evidence="6" id="KW-1185">Reference proteome</keyword>
<evidence type="ECO:0000256" key="1">
    <source>
        <dbReference type="ARBA" id="ARBA00023015"/>
    </source>
</evidence>
<keyword evidence="3" id="KW-0804">Transcription</keyword>
<dbReference type="InterPro" id="IPR036388">
    <property type="entry name" value="WH-like_DNA-bd_sf"/>
</dbReference>
<dbReference type="Pfam" id="PF01047">
    <property type="entry name" value="MarR"/>
    <property type="match status" value="1"/>
</dbReference>
<dbReference type="PROSITE" id="PS01117">
    <property type="entry name" value="HTH_MARR_1"/>
    <property type="match status" value="1"/>
</dbReference>
<gene>
    <name evidence="5" type="ORF">GCM10023188_47600</name>
</gene>
<sequence>MFVYTNIIHTFAVTEREMRIEDEIHQKEFKDDYRRLLTNLLFTNNWLNQQLMPFFKELGLTLQQHNVLAILRGQHPDPVCFGDIQNRMVDRNSNVTRLIDKLIEKGYVTRDICPSNRRMIEVRITEPGLRKLQQVDENFPKLFAKLNNLTREEAVLVSNLLDKLRG</sequence>
<dbReference type="Gene3D" id="1.10.10.10">
    <property type="entry name" value="Winged helix-like DNA-binding domain superfamily/Winged helix DNA-binding domain"/>
    <property type="match status" value="1"/>
</dbReference>
<name>A0ABP8M9R1_9BACT</name>